<keyword evidence="3 11" id="KW-0813">Transport</keyword>
<feature type="domain" description="TonB-dependent receptor-like beta-barrel" evidence="14">
    <location>
        <begin position="202"/>
        <end position="670"/>
    </location>
</feature>
<dbReference type="Gene3D" id="2.170.130.10">
    <property type="entry name" value="TonB-dependent receptor, plug domain"/>
    <property type="match status" value="1"/>
</dbReference>
<comment type="similarity">
    <text evidence="2">Belongs to the TonB-dependent receptor family. Hemoglobin/haptoglobin binding protein subfamily.</text>
</comment>
<dbReference type="EMBL" id="JBHSDU010000014">
    <property type="protein sequence ID" value="MFC4312579.1"/>
    <property type="molecule type" value="Genomic_DNA"/>
</dbReference>
<evidence type="ECO:0000256" key="8">
    <source>
        <dbReference type="ARBA" id="ARBA00023136"/>
    </source>
</evidence>
<keyword evidence="5 11" id="KW-0812">Transmembrane</keyword>
<keyword evidence="4 11" id="KW-1134">Transmembrane beta strand</keyword>
<protein>
    <submittedName>
        <fullName evidence="16">TonB-dependent receptor</fullName>
    </submittedName>
</protein>
<evidence type="ECO:0000256" key="6">
    <source>
        <dbReference type="ARBA" id="ARBA00022729"/>
    </source>
</evidence>
<sequence length="715" mass="77556">MKKSYRLAAAVALLAGPVSLYAQENVEEVIVTATSRPESIARVVGTVDVIDTAAIERSSAKSLTELLSQNGVAFLNEWTPGQTAINIRGGASDGQGRDFRSQVLILVNGRRAGTANLSKLSPASISRIEIVRGPSSVIYGSQNIGGVVNIITKTGKTAQGGSARIVTGSWDLVQGDIEFGDAGETVDWYVGASAGERGDFDGGGDTGKQINTSWERRGAVGALGVQIAPLHRLEVTARTDGVFDAGFRGSAANYISKDDRYNRSLDVTYTGATASERVDWLAHVYGVQDIDNLRWASPVIRSSAGTPTAGTSKDYNVRKVDIVGSRFQPRVKLWEGNELLGGWDYEHSTIRSTRIREGVGGAAIAQLAPYDNNQTEDVHALYFEDAQSLFNDRLTVRGGLRWTQGETSFDPTPNLAGQVTREEKYDTTTYAVGFAFRATDALTLRAGTASGFRAPNSTELAADFTALGGGRTFGNPDLEPESSTQIEAGANWRGAHWSADLAVFRNVIEDRIVTLPRPNVVNTSDYANNAGDVNIEGAELQLEFDVLPLLGATSSEWRWSVNGGGSYHWDMEDEGATSAMNTRRVQRVYQYQAALGSQIGQERTRFGWNFRLEGVLHGPVWYNTEELLPVPEVEPNSNYIHRKGAFWLVNVRGELELTQQVRAFAALNNLLDEAYHPLLIATGESPYLLDTRFSNGGLGSALPGREFQVGVQVKF</sequence>
<feature type="signal peptide" evidence="13">
    <location>
        <begin position="1"/>
        <end position="22"/>
    </location>
</feature>
<organism evidence="16 17">
    <name type="scientific">Steroidobacter flavus</name>
    <dbReference type="NCBI Taxonomy" id="1842136"/>
    <lineage>
        <taxon>Bacteria</taxon>
        <taxon>Pseudomonadati</taxon>
        <taxon>Pseudomonadota</taxon>
        <taxon>Gammaproteobacteria</taxon>
        <taxon>Steroidobacterales</taxon>
        <taxon>Steroidobacteraceae</taxon>
        <taxon>Steroidobacter</taxon>
    </lineage>
</organism>
<name>A0ABV8T1U1_9GAMM</name>
<dbReference type="PROSITE" id="PS52016">
    <property type="entry name" value="TONB_DEPENDENT_REC_3"/>
    <property type="match status" value="1"/>
</dbReference>
<evidence type="ECO:0000256" key="9">
    <source>
        <dbReference type="ARBA" id="ARBA00023170"/>
    </source>
</evidence>
<dbReference type="Proteomes" id="UP001595904">
    <property type="component" value="Unassembled WGS sequence"/>
</dbReference>
<keyword evidence="7 12" id="KW-0798">TonB box</keyword>
<evidence type="ECO:0000256" key="12">
    <source>
        <dbReference type="RuleBase" id="RU003357"/>
    </source>
</evidence>
<reference evidence="17" key="1">
    <citation type="journal article" date="2019" name="Int. J. Syst. Evol. Microbiol.">
        <title>The Global Catalogue of Microorganisms (GCM) 10K type strain sequencing project: providing services to taxonomists for standard genome sequencing and annotation.</title>
        <authorList>
            <consortium name="The Broad Institute Genomics Platform"/>
            <consortium name="The Broad Institute Genome Sequencing Center for Infectious Disease"/>
            <person name="Wu L."/>
            <person name="Ma J."/>
        </authorList>
    </citation>
    <scope>NUCLEOTIDE SEQUENCE [LARGE SCALE GENOMIC DNA]</scope>
    <source>
        <strain evidence="17">CGMCC 1.10759</strain>
    </source>
</reference>
<evidence type="ECO:0000256" key="13">
    <source>
        <dbReference type="SAM" id="SignalP"/>
    </source>
</evidence>
<evidence type="ECO:0000313" key="17">
    <source>
        <dbReference type="Proteomes" id="UP001595904"/>
    </source>
</evidence>
<evidence type="ECO:0000313" key="16">
    <source>
        <dbReference type="EMBL" id="MFC4312579.1"/>
    </source>
</evidence>
<dbReference type="InterPro" id="IPR037066">
    <property type="entry name" value="Plug_dom_sf"/>
</dbReference>
<evidence type="ECO:0000256" key="3">
    <source>
        <dbReference type="ARBA" id="ARBA00022448"/>
    </source>
</evidence>
<evidence type="ECO:0000259" key="14">
    <source>
        <dbReference type="Pfam" id="PF00593"/>
    </source>
</evidence>
<evidence type="ECO:0000256" key="11">
    <source>
        <dbReference type="PROSITE-ProRule" id="PRU01360"/>
    </source>
</evidence>
<evidence type="ECO:0000256" key="4">
    <source>
        <dbReference type="ARBA" id="ARBA00022452"/>
    </source>
</evidence>
<keyword evidence="6 13" id="KW-0732">Signal</keyword>
<evidence type="ECO:0000256" key="10">
    <source>
        <dbReference type="ARBA" id="ARBA00023237"/>
    </source>
</evidence>
<evidence type="ECO:0000256" key="5">
    <source>
        <dbReference type="ARBA" id="ARBA00022692"/>
    </source>
</evidence>
<keyword evidence="9 16" id="KW-0675">Receptor</keyword>
<evidence type="ECO:0000256" key="1">
    <source>
        <dbReference type="ARBA" id="ARBA00004571"/>
    </source>
</evidence>
<comment type="subcellular location">
    <subcellularLocation>
        <location evidence="1 11">Cell outer membrane</location>
        <topology evidence="1 11">Multi-pass membrane protein</topology>
    </subcellularLocation>
</comment>
<evidence type="ECO:0000256" key="7">
    <source>
        <dbReference type="ARBA" id="ARBA00023077"/>
    </source>
</evidence>
<dbReference type="PANTHER" id="PTHR30069:SF29">
    <property type="entry name" value="HEMOGLOBIN AND HEMOGLOBIN-HAPTOGLOBIN-BINDING PROTEIN 1-RELATED"/>
    <property type="match status" value="1"/>
</dbReference>
<accession>A0ABV8T1U1</accession>
<dbReference type="RefSeq" id="WP_380602099.1">
    <property type="nucleotide sequence ID" value="NZ_JBHSDU010000014.1"/>
</dbReference>
<dbReference type="PANTHER" id="PTHR30069">
    <property type="entry name" value="TONB-DEPENDENT OUTER MEMBRANE RECEPTOR"/>
    <property type="match status" value="1"/>
</dbReference>
<dbReference type="InterPro" id="IPR000531">
    <property type="entry name" value="Beta-barrel_TonB"/>
</dbReference>
<keyword evidence="17" id="KW-1185">Reference proteome</keyword>
<proteinExistence type="inferred from homology"/>
<dbReference type="InterPro" id="IPR039426">
    <property type="entry name" value="TonB-dep_rcpt-like"/>
</dbReference>
<dbReference type="Pfam" id="PF00593">
    <property type="entry name" value="TonB_dep_Rec_b-barrel"/>
    <property type="match status" value="1"/>
</dbReference>
<feature type="domain" description="TonB-dependent receptor plug" evidence="15">
    <location>
        <begin position="42"/>
        <end position="147"/>
    </location>
</feature>
<dbReference type="CDD" id="cd01347">
    <property type="entry name" value="ligand_gated_channel"/>
    <property type="match status" value="1"/>
</dbReference>
<dbReference type="Gene3D" id="2.40.170.20">
    <property type="entry name" value="TonB-dependent receptor, beta-barrel domain"/>
    <property type="match status" value="1"/>
</dbReference>
<feature type="chain" id="PRO_5045573757" evidence="13">
    <location>
        <begin position="23"/>
        <end position="715"/>
    </location>
</feature>
<keyword evidence="10 11" id="KW-0998">Cell outer membrane</keyword>
<evidence type="ECO:0000256" key="2">
    <source>
        <dbReference type="ARBA" id="ARBA00008143"/>
    </source>
</evidence>
<dbReference type="InterPro" id="IPR012910">
    <property type="entry name" value="Plug_dom"/>
</dbReference>
<gene>
    <name evidence="16" type="ORF">ACFPN2_26080</name>
</gene>
<dbReference type="Pfam" id="PF07715">
    <property type="entry name" value="Plug"/>
    <property type="match status" value="1"/>
</dbReference>
<dbReference type="InterPro" id="IPR036942">
    <property type="entry name" value="Beta-barrel_TonB_sf"/>
</dbReference>
<evidence type="ECO:0000259" key="15">
    <source>
        <dbReference type="Pfam" id="PF07715"/>
    </source>
</evidence>
<dbReference type="SUPFAM" id="SSF56935">
    <property type="entry name" value="Porins"/>
    <property type="match status" value="1"/>
</dbReference>
<keyword evidence="8 11" id="KW-0472">Membrane</keyword>
<comment type="caution">
    <text evidence="16">The sequence shown here is derived from an EMBL/GenBank/DDBJ whole genome shotgun (WGS) entry which is preliminary data.</text>
</comment>